<evidence type="ECO:0000313" key="1">
    <source>
        <dbReference type="EMBL" id="AIF72172.1"/>
    </source>
</evidence>
<proteinExistence type="predicted"/>
<keyword evidence="2" id="KW-1185">Reference proteome</keyword>
<organism evidence="1 2">
    <name type="scientific">Qinghai Lake virophage</name>
    <dbReference type="NCBI Taxonomy" id="1516115"/>
    <lineage>
        <taxon>Viruses</taxon>
        <taxon>Varidnaviria</taxon>
        <taxon>Bamfordvirae</taxon>
        <taxon>Preplasmiviricota</taxon>
        <taxon>Polisuviricotina</taxon>
        <taxon>Virophaviricetes</taxon>
        <taxon>Priklausovirales</taxon>
        <taxon>Omnilimnoviroviridae</taxon>
        <taxon>Panaquavirovirus</taxon>
        <taxon>Panaquavirovirus qinghaense</taxon>
    </lineage>
</organism>
<dbReference type="GO" id="GO:0006508">
    <property type="term" value="P:proteolysis"/>
    <property type="evidence" value="ECO:0007669"/>
    <property type="project" value="UniProtKB-KW"/>
</dbReference>
<dbReference type="GO" id="GO:0008233">
    <property type="term" value="F:peptidase activity"/>
    <property type="evidence" value="ECO:0007669"/>
    <property type="project" value="UniProtKB-KW"/>
</dbReference>
<name>A0A0R5K506_9VIRU</name>
<keyword evidence="1" id="KW-0645">Protease</keyword>
<sequence>MVFFDEWKAGLTPIEEDIIIERIGKSLTDEDLTRYLGGGIGENIIKYSSLKDYKSITDLLPTDKSYKIILIEDEISKGHWVLVLRINGIVEFFNSYGEPVDKQKSMIGECKNALLGQTKNYLSKLFRNRPKDLKYVWNDKALQRQKEGINTCGRWVILRILMMKDMNMELDEFQRVMKNNKKLSGLPYDALVSIYIQ</sequence>
<keyword evidence="1" id="KW-0378">Hydrolase</keyword>
<protein>
    <submittedName>
        <fullName evidence="1">Putative cysteine protease</fullName>
    </submittedName>
</protein>
<evidence type="ECO:0000313" key="2">
    <source>
        <dbReference type="Proteomes" id="UP000247257"/>
    </source>
</evidence>
<dbReference type="Proteomes" id="UP000247257">
    <property type="component" value="Segment"/>
</dbReference>
<reference evidence="1 2" key="1">
    <citation type="submission" date="2014-05" db="EMBL/GenBank/DDBJ databases">
        <title>Virophage diversity revealed in metagenomes of freshwater ecosystems.</title>
        <authorList>
            <person name="Oh S."/>
        </authorList>
    </citation>
    <scope>NUCLEOTIDE SEQUENCE [LARGE SCALE GENOMIC DNA]</scope>
</reference>
<dbReference type="EMBL" id="KJ854379">
    <property type="protein sequence ID" value="AIF72172.1"/>
    <property type="molecule type" value="Genomic_DNA"/>
</dbReference>
<gene>
    <name evidence="1" type="ORF">QLV_06</name>
</gene>
<accession>A0A0R5K506</accession>